<name>A0A3A8ATB3_9RHOB</name>
<organism evidence="3 4">
    <name type="scientific">Roseovarius spongiae</name>
    <dbReference type="NCBI Taxonomy" id="2320272"/>
    <lineage>
        <taxon>Bacteria</taxon>
        <taxon>Pseudomonadati</taxon>
        <taxon>Pseudomonadota</taxon>
        <taxon>Alphaproteobacteria</taxon>
        <taxon>Rhodobacterales</taxon>
        <taxon>Roseobacteraceae</taxon>
        <taxon>Roseovarius</taxon>
    </lineage>
</organism>
<comment type="caution">
    <text evidence="3">The sequence shown here is derived from an EMBL/GenBank/DDBJ whole genome shotgun (WGS) entry which is preliminary data.</text>
</comment>
<gene>
    <name evidence="3" type="ORF">D6850_11965</name>
</gene>
<feature type="chain" id="PRO_5017247171" evidence="2">
    <location>
        <begin position="28"/>
        <end position="60"/>
    </location>
</feature>
<dbReference type="RefSeq" id="WP_121167217.1">
    <property type="nucleotide sequence ID" value="NZ_RAPE01000003.1"/>
</dbReference>
<keyword evidence="4" id="KW-1185">Reference proteome</keyword>
<accession>A0A3A8ATB3</accession>
<proteinExistence type="predicted"/>
<dbReference type="Proteomes" id="UP000281128">
    <property type="component" value="Unassembled WGS sequence"/>
</dbReference>
<evidence type="ECO:0000313" key="4">
    <source>
        <dbReference type="Proteomes" id="UP000281128"/>
    </source>
</evidence>
<sequence length="60" mass="6139">MKHRTFTAALIVSATLAATLAPLPVAAFEIGGLTPVLTFPEGDVSPTPDTTTRGATTLND</sequence>
<feature type="compositionally biased region" description="Low complexity" evidence="1">
    <location>
        <begin position="47"/>
        <end position="60"/>
    </location>
</feature>
<evidence type="ECO:0000256" key="2">
    <source>
        <dbReference type="SAM" id="SignalP"/>
    </source>
</evidence>
<feature type="signal peptide" evidence="2">
    <location>
        <begin position="1"/>
        <end position="27"/>
    </location>
</feature>
<reference evidence="3 4" key="1">
    <citation type="submission" date="2018-09" db="EMBL/GenBank/DDBJ databases">
        <title>Roseovarius spongiae sp. nov., isolated from a marine sponge.</title>
        <authorList>
            <person name="Zhuang L."/>
            <person name="Luo L."/>
        </authorList>
    </citation>
    <scope>NUCLEOTIDE SEQUENCE [LARGE SCALE GENOMIC DNA]</scope>
    <source>
        <strain evidence="3 4">HN-E21</strain>
    </source>
</reference>
<evidence type="ECO:0000256" key="1">
    <source>
        <dbReference type="SAM" id="MobiDB-lite"/>
    </source>
</evidence>
<feature type="region of interest" description="Disordered" evidence="1">
    <location>
        <begin position="41"/>
        <end position="60"/>
    </location>
</feature>
<dbReference type="AlphaFoldDB" id="A0A3A8ATB3"/>
<protein>
    <submittedName>
        <fullName evidence="3">Uncharacterized protein</fullName>
    </submittedName>
</protein>
<evidence type="ECO:0000313" key="3">
    <source>
        <dbReference type="EMBL" id="RKF13901.1"/>
    </source>
</evidence>
<keyword evidence="2" id="KW-0732">Signal</keyword>
<dbReference type="EMBL" id="RAPE01000003">
    <property type="protein sequence ID" value="RKF13901.1"/>
    <property type="molecule type" value="Genomic_DNA"/>
</dbReference>